<evidence type="ECO:0000256" key="13">
    <source>
        <dbReference type="SAM" id="SignalP"/>
    </source>
</evidence>
<keyword evidence="5 13" id="KW-0732">Signal</keyword>
<dbReference type="Pfam" id="PF07715">
    <property type="entry name" value="Plug"/>
    <property type="match status" value="1"/>
</dbReference>
<dbReference type="InterPro" id="IPR000531">
    <property type="entry name" value="Beta-barrel_TonB"/>
</dbReference>
<dbReference type="InterPro" id="IPR012910">
    <property type="entry name" value="Plug_dom"/>
</dbReference>
<keyword evidence="3 9" id="KW-1134">Transmembrane beta strand</keyword>
<feature type="short sequence motif" description="TonB box" evidence="10">
    <location>
        <begin position="38"/>
        <end position="44"/>
    </location>
</feature>
<dbReference type="PANTHER" id="PTHR47234:SF3">
    <property type="entry name" value="SECRETIN_TONB SHORT N-TERMINAL DOMAIN-CONTAINING PROTEIN"/>
    <property type="match status" value="1"/>
</dbReference>
<evidence type="ECO:0000256" key="9">
    <source>
        <dbReference type="PROSITE-ProRule" id="PRU01360"/>
    </source>
</evidence>
<dbReference type="Gene3D" id="2.40.170.20">
    <property type="entry name" value="TonB-dependent receptor, beta-barrel domain"/>
    <property type="match status" value="1"/>
</dbReference>
<evidence type="ECO:0000256" key="7">
    <source>
        <dbReference type="ARBA" id="ARBA00023136"/>
    </source>
</evidence>
<evidence type="ECO:0000313" key="17">
    <source>
        <dbReference type="Proteomes" id="UP000238541"/>
    </source>
</evidence>
<dbReference type="PANTHER" id="PTHR47234">
    <property type="match status" value="1"/>
</dbReference>
<comment type="similarity">
    <text evidence="9 11">Belongs to the TonB-dependent receptor family.</text>
</comment>
<keyword evidence="4 9" id="KW-0812">Transmembrane</keyword>
<feature type="domain" description="TonB-dependent receptor plug" evidence="15">
    <location>
        <begin position="52"/>
        <end position="174"/>
    </location>
</feature>
<evidence type="ECO:0000256" key="10">
    <source>
        <dbReference type="PROSITE-ProRule" id="PRU10143"/>
    </source>
</evidence>
<dbReference type="InterPro" id="IPR039426">
    <property type="entry name" value="TonB-dep_rcpt-like"/>
</dbReference>
<organism evidence="16 17">
    <name type="scientific">Pseudomonas laurylsulfatiphila</name>
    <dbReference type="NCBI Taxonomy" id="2011015"/>
    <lineage>
        <taxon>Bacteria</taxon>
        <taxon>Pseudomonadati</taxon>
        <taxon>Pseudomonadota</taxon>
        <taxon>Gammaproteobacteria</taxon>
        <taxon>Pseudomonadales</taxon>
        <taxon>Pseudomonadaceae</taxon>
        <taxon>Pseudomonas</taxon>
    </lineage>
</organism>
<evidence type="ECO:0000256" key="2">
    <source>
        <dbReference type="ARBA" id="ARBA00022448"/>
    </source>
</evidence>
<dbReference type="InterPro" id="IPR037066">
    <property type="entry name" value="Plug_dom_sf"/>
</dbReference>
<feature type="signal peptide" evidence="13">
    <location>
        <begin position="1"/>
        <end position="24"/>
    </location>
</feature>
<dbReference type="SUPFAM" id="SSF56935">
    <property type="entry name" value="Porins"/>
    <property type="match status" value="1"/>
</dbReference>
<dbReference type="EMBL" id="NIRS01000002">
    <property type="protein sequence ID" value="PPK39638.1"/>
    <property type="molecule type" value="Genomic_DNA"/>
</dbReference>
<dbReference type="PROSITE" id="PS52016">
    <property type="entry name" value="TONB_DEPENDENT_REC_3"/>
    <property type="match status" value="1"/>
</dbReference>
<reference evidence="17" key="1">
    <citation type="submission" date="2017-06" db="EMBL/GenBank/DDBJ databases">
        <authorList>
            <person name="Furmanczyk E.M."/>
        </authorList>
    </citation>
    <scope>NUCLEOTIDE SEQUENCE [LARGE SCALE GENOMIC DNA]</scope>
    <source>
        <strain evidence="17">AP3_16</strain>
    </source>
</reference>
<comment type="caution">
    <text evidence="16">The sequence shown here is derived from an EMBL/GenBank/DDBJ whole genome shotgun (WGS) entry which is preliminary data.</text>
</comment>
<evidence type="ECO:0000256" key="1">
    <source>
        <dbReference type="ARBA" id="ARBA00004571"/>
    </source>
</evidence>
<evidence type="ECO:0000256" key="6">
    <source>
        <dbReference type="ARBA" id="ARBA00023077"/>
    </source>
</evidence>
<keyword evidence="17" id="KW-1185">Reference proteome</keyword>
<feature type="chain" id="PRO_5015610936" evidence="13">
    <location>
        <begin position="25"/>
        <end position="820"/>
    </location>
</feature>
<keyword evidence="6 10" id="KW-0798">TonB box</keyword>
<keyword evidence="2 9" id="KW-0813">Transport</keyword>
<keyword evidence="16" id="KW-0675">Receptor</keyword>
<feature type="domain" description="TonB-dependent receptor-like beta-barrel" evidence="14">
    <location>
        <begin position="354"/>
        <end position="780"/>
    </location>
</feature>
<protein>
    <submittedName>
        <fullName evidence="16">TonB-dependent receptor</fullName>
    </submittedName>
</protein>
<dbReference type="CDD" id="cd01347">
    <property type="entry name" value="ligand_gated_channel"/>
    <property type="match status" value="1"/>
</dbReference>
<comment type="subcellular location">
    <subcellularLocation>
        <location evidence="1 9">Cell outer membrane</location>
        <topology evidence="1 9">Multi-pass membrane protein</topology>
    </subcellularLocation>
</comment>
<evidence type="ECO:0000256" key="11">
    <source>
        <dbReference type="RuleBase" id="RU003357"/>
    </source>
</evidence>
<dbReference type="InterPro" id="IPR036942">
    <property type="entry name" value="Beta-barrel_TonB_sf"/>
</dbReference>
<gene>
    <name evidence="16" type="ORF">CD175_09140</name>
</gene>
<dbReference type="RefSeq" id="WP_104448658.1">
    <property type="nucleotide sequence ID" value="NZ_NIRS01000002.1"/>
</dbReference>
<dbReference type="AlphaFoldDB" id="A0A2S6FQC0"/>
<evidence type="ECO:0000259" key="14">
    <source>
        <dbReference type="Pfam" id="PF00593"/>
    </source>
</evidence>
<keyword evidence="8 9" id="KW-0998">Cell outer membrane</keyword>
<dbReference type="InterPro" id="IPR010916">
    <property type="entry name" value="TonB_box_CS"/>
</dbReference>
<accession>A0A2S6FQC0</accession>
<proteinExistence type="inferred from homology"/>
<evidence type="ECO:0000256" key="8">
    <source>
        <dbReference type="ARBA" id="ARBA00023237"/>
    </source>
</evidence>
<dbReference type="PROSITE" id="PS00430">
    <property type="entry name" value="TONB_DEPENDENT_REC_1"/>
    <property type="match status" value="1"/>
</dbReference>
<dbReference type="Proteomes" id="UP000238541">
    <property type="component" value="Unassembled WGS sequence"/>
</dbReference>
<evidence type="ECO:0000313" key="16">
    <source>
        <dbReference type="EMBL" id="PPK39638.1"/>
    </source>
</evidence>
<dbReference type="Pfam" id="PF00593">
    <property type="entry name" value="TonB_dep_Rec_b-barrel"/>
    <property type="match status" value="1"/>
</dbReference>
<name>A0A2S6FQC0_9PSED</name>
<keyword evidence="7 9" id="KW-0472">Membrane</keyword>
<evidence type="ECO:0000256" key="3">
    <source>
        <dbReference type="ARBA" id="ARBA00022452"/>
    </source>
</evidence>
<dbReference type="GO" id="GO:0009279">
    <property type="term" value="C:cell outer membrane"/>
    <property type="evidence" value="ECO:0007669"/>
    <property type="project" value="UniProtKB-SubCell"/>
</dbReference>
<evidence type="ECO:0000259" key="15">
    <source>
        <dbReference type="Pfam" id="PF07715"/>
    </source>
</evidence>
<evidence type="ECO:0000256" key="12">
    <source>
        <dbReference type="SAM" id="MobiDB-lite"/>
    </source>
</evidence>
<feature type="region of interest" description="Disordered" evidence="12">
    <location>
        <begin position="230"/>
        <end position="252"/>
    </location>
</feature>
<dbReference type="Gene3D" id="2.170.130.10">
    <property type="entry name" value="TonB-dependent receptor, plug domain"/>
    <property type="match status" value="1"/>
</dbReference>
<evidence type="ECO:0000256" key="5">
    <source>
        <dbReference type="ARBA" id="ARBA00022729"/>
    </source>
</evidence>
<sequence>MLQRTPLAGAIALVIGSLAVPVVAAESQPAANSDPLDTVVVLGTRRSDLTALESASPIDVLSAEQLEETGASDLSGALTALSPSFTYPQSPQGAFAGSIAQGASLRGLASDQVLVLVNGKRRHTSANVTRQSLVNGRGAAAVDLSLIPLSSIQRVEILRDGAAAQYGSDAIAGVINIVLKENDNGGNLGYRFGGYDKGDGIQRKLSGWKGIALPNDGFLTLSFDAGNQDPASDTNPDNRIFYPGSTSINTPREQNNRYRTWRWGSGNVSDQYNVAANSEIGIGDGLTAYGFATYSHKNTDAEGFFDPPTTLRNNYSSTALQRFPDGRVPITRYSLEDYALTGGLRYEDEQLGTFDFAVNHGDNTLKSTDRNAINPSWGVNSPEKIFTGERDADQTNVTLDWVRDFPTDLLFKPLTLSAGVAWRRENYELSPGEAAGWQNGPLFNTVDPVTRRRIPGYYSGITQVDAASLDRNVAGAYVDVEGQVTEKFQAGVAVRSEHYSDFGDTTNGKLSLRYDFTPQIAARATASTGYRAPSLVQSGLSSFSVQVVEQPPGSGNFVEVQQRTLRANSPEAALLGGTSLKPEESTSYSLGLVWRPLANASVTLDAYRIDIDNRITLSDQLPASVVSPIFAGTPYANIQSAAFYTNVADTRTDGVELASNYQLDLQQWGRLNLNAGVSHNNTRITALRDVGNIKGSQIVGRTTQGLIEDGTPHSKLILSANWLYDGWGVTLSQRRYGEWKSLNSTNPNLDQTYSPQWVTDLDLSYTFDKALKVSVGAINLFDTHPDKADGAQLYGVPKYSITSPEGAQGAFYYTSVSYDF</sequence>
<evidence type="ECO:0000256" key="4">
    <source>
        <dbReference type="ARBA" id="ARBA00022692"/>
    </source>
</evidence>